<dbReference type="Pfam" id="PF11951">
    <property type="entry name" value="Fungal_trans_2"/>
    <property type="match status" value="1"/>
</dbReference>
<protein>
    <submittedName>
        <fullName evidence="1">Uncharacterized protein</fullName>
    </submittedName>
</protein>
<gene>
    <name evidence="1" type="ORF">D6D28_04252</name>
</gene>
<reference evidence="1 2" key="1">
    <citation type="submission" date="2018-10" db="EMBL/GenBank/DDBJ databases">
        <title>Fifty Aureobasidium pullulans genomes reveal a recombining polyextremotolerant generalist.</title>
        <authorList>
            <person name="Gostincar C."/>
            <person name="Turk M."/>
            <person name="Zajc J."/>
            <person name="Gunde-Cimerman N."/>
        </authorList>
    </citation>
    <scope>NUCLEOTIDE SEQUENCE [LARGE SCALE GENOMIC DNA]</scope>
    <source>
        <strain evidence="1 2">EXF-11900</strain>
    </source>
</reference>
<comment type="caution">
    <text evidence="1">The sequence shown here is derived from an EMBL/GenBank/DDBJ whole genome shotgun (WGS) entry which is preliminary data.</text>
</comment>
<accession>A0A4S8SLH5</accession>
<dbReference type="EMBL" id="QZAF01000142">
    <property type="protein sequence ID" value="THV71696.1"/>
    <property type="molecule type" value="Genomic_DNA"/>
</dbReference>
<dbReference type="AlphaFoldDB" id="A0A4S8SLH5"/>
<organism evidence="1 2">
    <name type="scientific">Aureobasidium pullulans</name>
    <name type="common">Black yeast</name>
    <name type="synonym">Pullularia pullulans</name>
    <dbReference type="NCBI Taxonomy" id="5580"/>
    <lineage>
        <taxon>Eukaryota</taxon>
        <taxon>Fungi</taxon>
        <taxon>Dikarya</taxon>
        <taxon>Ascomycota</taxon>
        <taxon>Pezizomycotina</taxon>
        <taxon>Dothideomycetes</taxon>
        <taxon>Dothideomycetidae</taxon>
        <taxon>Dothideales</taxon>
        <taxon>Saccotheciaceae</taxon>
        <taxon>Aureobasidium</taxon>
    </lineage>
</organism>
<evidence type="ECO:0000313" key="1">
    <source>
        <dbReference type="EMBL" id="THV71696.1"/>
    </source>
</evidence>
<dbReference type="InterPro" id="IPR021858">
    <property type="entry name" value="Fun_TF"/>
</dbReference>
<proteinExistence type="predicted"/>
<name>A0A4S8SLH5_AURPU</name>
<sequence length="292" mass="33055">MSRGWAQDYDQRREFLGTSTWFNFILTPDSFAGLPEYRGLGQCDRMDFSGSGTSQDQSIDNLGSAMLLEAVYSPQSESSLAPLRQGNHVTQDSASARYTASVFREPSYNSKPNPEEHSQYFETFILPRILFFGTARNDCVNIGVFEGGGAGFRHFKSFEPALLQYLTCTVYLHTSMYPGQRTHSPRLKRQIARHCTEILSIASARDSDQRHTYFPLFLAGYASKCTREKKRALELMKKPQAKEFSGNSARIISLLQLIYEEQAAELDLSWETALDWVEFSSQVGINIVTFNL</sequence>
<evidence type="ECO:0000313" key="2">
    <source>
        <dbReference type="Proteomes" id="UP000304951"/>
    </source>
</evidence>
<dbReference type="Proteomes" id="UP000304951">
    <property type="component" value="Unassembled WGS sequence"/>
</dbReference>